<accession>A0A811JQ53</accession>
<dbReference type="Proteomes" id="UP000614601">
    <property type="component" value="Unassembled WGS sequence"/>
</dbReference>
<organism evidence="2 3">
    <name type="scientific">Bursaphelenchus okinawaensis</name>
    <dbReference type="NCBI Taxonomy" id="465554"/>
    <lineage>
        <taxon>Eukaryota</taxon>
        <taxon>Metazoa</taxon>
        <taxon>Ecdysozoa</taxon>
        <taxon>Nematoda</taxon>
        <taxon>Chromadorea</taxon>
        <taxon>Rhabditida</taxon>
        <taxon>Tylenchina</taxon>
        <taxon>Tylenchomorpha</taxon>
        <taxon>Aphelenchoidea</taxon>
        <taxon>Aphelenchoididae</taxon>
        <taxon>Bursaphelenchus</taxon>
    </lineage>
</organism>
<feature type="coiled-coil region" evidence="1">
    <location>
        <begin position="155"/>
        <end position="182"/>
    </location>
</feature>
<evidence type="ECO:0000313" key="2">
    <source>
        <dbReference type="EMBL" id="CAD5205409.1"/>
    </source>
</evidence>
<evidence type="ECO:0000256" key="1">
    <source>
        <dbReference type="SAM" id="Coils"/>
    </source>
</evidence>
<dbReference type="Proteomes" id="UP000783686">
    <property type="component" value="Unassembled WGS sequence"/>
</dbReference>
<name>A0A811JQ53_9BILA</name>
<gene>
    <name evidence="2" type="ORF">BOKJ2_LOCUS93</name>
</gene>
<evidence type="ECO:0008006" key="4">
    <source>
        <dbReference type="Google" id="ProtNLM"/>
    </source>
</evidence>
<dbReference type="AlphaFoldDB" id="A0A811JQ53"/>
<reference evidence="2" key="1">
    <citation type="submission" date="2020-09" db="EMBL/GenBank/DDBJ databases">
        <authorList>
            <person name="Kikuchi T."/>
        </authorList>
    </citation>
    <scope>NUCLEOTIDE SEQUENCE</scope>
    <source>
        <strain evidence="2">SH1</strain>
    </source>
</reference>
<comment type="caution">
    <text evidence="2">The sequence shown here is derived from an EMBL/GenBank/DDBJ whole genome shotgun (WGS) entry which is preliminary data.</text>
</comment>
<dbReference type="EMBL" id="CAJFCW020000001">
    <property type="protein sequence ID" value="CAG9077223.1"/>
    <property type="molecule type" value="Genomic_DNA"/>
</dbReference>
<keyword evidence="1" id="KW-0175">Coiled coil</keyword>
<sequence>MNWESKVYFLTLVRDNRYKLFSHLNNQLNDAAKEENWRMIFEQCVAYGCNGLRSVDFLRKTTWQNLRRRFEHKFEKSLSDPTVEFDQLDELIREALGRGNEKLLDRSIFEQFKLENLAEIQNHSPNSIFAPHLDLNASSSEESTQITTNDIHDKKDELLMSIESLTKQIQQHKEEVVDSCNEDLEVDTSPPTLRVAPIPTPNPAFSSLKRRRLSLMNGTSNVEKMELNQLEREKLIAQIKWLEADTELKLVQKRNAELETEMKQLQYLKLQKESLTEMGLM</sequence>
<protein>
    <recommendedName>
        <fullName evidence="4">Regulatory protein zeste</fullName>
    </recommendedName>
</protein>
<dbReference type="OrthoDB" id="5820452at2759"/>
<keyword evidence="3" id="KW-1185">Reference proteome</keyword>
<evidence type="ECO:0000313" key="3">
    <source>
        <dbReference type="Proteomes" id="UP000614601"/>
    </source>
</evidence>
<dbReference type="EMBL" id="CAJFDH010000001">
    <property type="protein sequence ID" value="CAD5205409.1"/>
    <property type="molecule type" value="Genomic_DNA"/>
</dbReference>
<proteinExistence type="predicted"/>